<evidence type="ECO:0000313" key="2">
    <source>
        <dbReference type="EMBL" id="MBB6670093.1"/>
    </source>
</evidence>
<keyword evidence="1" id="KW-0472">Membrane</keyword>
<protein>
    <recommendedName>
        <fullName evidence="4">ABC transporter ATP-binding protein</fullName>
    </recommendedName>
</protein>
<keyword evidence="1" id="KW-1133">Transmembrane helix</keyword>
<sequence length="160" mass="18260">MREKFYSVLMEDYALNPRTILLSTHLIDEISKVVERVYILEAGNILLHDDVDNIRTRSFMLTGSNEALEQFTRGKCVIYKESYGKGSLAAVYDRIGEDERLQAGRMGISVDGLPLQKFFVYFIEGSGHNDSLWKGFGLELVLSLAFLAGGWLFTRKRSFY</sequence>
<dbReference type="AlphaFoldDB" id="A0A7X0RMN1"/>
<proteinExistence type="predicted"/>
<dbReference type="Proteomes" id="UP000547209">
    <property type="component" value="Unassembled WGS sequence"/>
</dbReference>
<evidence type="ECO:0000313" key="3">
    <source>
        <dbReference type="Proteomes" id="UP000547209"/>
    </source>
</evidence>
<keyword evidence="1" id="KW-0812">Transmembrane</keyword>
<keyword evidence="3" id="KW-1185">Reference proteome</keyword>
<gene>
    <name evidence="2" type="ORF">H7C19_05275</name>
</gene>
<reference evidence="2 3" key="1">
    <citation type="submission" date="2020-08" db="EMBL/GenBank/DDBJ databases">
        <title>Cohnella phylogeny.</title>
        <authorList>
            <person name="Dunlap C."/>
        </authorList>
    </citation>
    <scope>NUCLEOTIDE SEQUENCE [LARGE SCALE GENOMIC DNA]</scope>
    <source>
        <strain evidence="2 3">DSM 28246</strain>
    </source>
</reference>
<evidence type="ECO:0008006" key="4">
    <source>
        <dbReference type="Google" id="ProtNLM"/>
    </source>
</evidence>
<evidence type="ECO:0000256" key="1">
    <source>
        <dbReference type="SAM" id="Phobius"/>
    </source>
</evidence>
<name>A0A7X0RMN1_9BACL</name>
<comment type="caution">
    <text evidence="2">The sequence shown here is derived from an EMBL/GenBank/DDBJ whole genome shotgun (WGS) entry which is preliminary data.</text>
</comment>
<feature type="transmembrane region" description="Helical" evidence="1">
    <location>
        <begin position="136"/>
        <end position="154"/>
    </location>
</feature>
<accession>A0A7X0RMN1</accession>
<organism evidence="2 3">
    <name type="scientific">Cohnella nanjingensis</name>
    <dbReference type="NCBI Taxonomy" id="1387779"/>
    <lineage>
        <taxon>Bacteria</taxon>
        <taxon>Bacillati</taxon>
        <taxon>Bacillota</taxon>
        <taxon>Bacilli</taxon>
        <taxon>Bacillales</taxon>
        <taxon>Paenibacillaceae</taxon>
        <taxon>Cohnella</taxon>
    </lineage>
</organism>
<dbReference type="EMBL" id="JACJVP010000006">
    <property type="protein sequence ID" value="MBB6670093.1"/>
    <property type="molecule type" value="Genomic_DNA"/>
</dbReference>